<keyword evidence="4" id="KW-1185">Reference proteome</keyword>
<proteinExistence type="predicted"/>
<protein>
    <submittedName>
        <fullName evidence="3">3-hydroxyacyl-CoA dehydrogenase</fullName>
    </submittedName>
</protein>
<gene>
    <name evidence="3" type="ORF">FHR34_001293</name>
</gene>
<dbReference type="GO" id="GO:0016616">
    <property type="term" value="F:oxidoreductase activity, acting on the CH-OH group of donors, NAD or NADP as acceptor"/>
    <property type="evidence" value="ECO:0007669"/>
    <property type="project" value="InterPro"/>
</dbReference>
<dbReference type="Proteomes" id="UP000540506">
    <property type="component" value="Unassembled WGS sequence"/>
</dbReference>
<evidence type="ECO:0000313" key="3">
    <source>
        <dbReference type="EMBL" id="MBB4922300.1"/>
    </source>
</evidence>
<evidence type="ECO:0000259" key="2">
    <source>
        <dbReference type="Pfam" id="PF00725"/>
    </source>
</evidence>
<dbReference type="InterPro" id="IPR008927">
    <property type="entry name" value="6-PGluconate_DH-like_C_sf"/>
</dbReference>
<name>A0A7W7QYS4_KITKI</name>
<dbReference type="SUPFAM" id="SSF48179">
    <property type="entry name" value="6-phosphogluconate dehydrogenase C-terminal domain-like"/>
    <property type="match status" value="1"/>
</dbReference>
<evidence type="ECO:0000256" key="1">
    <source>
        <dbReference type="ARBA" id="ARBA00005086"/>
    </source>
</evidence>
<comment type="caution">
    <text evidence="3">The sequence shown here is derived from an EMBL/GenBank/DDBJ whole genome shotgun (WGS) entry which is preliminary data.</text>
</comment>
<evidence type="ECO:0000313" key="4">
    <source>
        <dbReference type="Proteomes" id="UP000540506"/>
    </source>
</evidence>
<feature type="domain" description="3-hydroxyacyl-CoA dehydrogenase C-terminal" evidence="2">
    <location>
        <begin position="1"/>
        <end position="36"/>
    </location>
</feature>
<dbReference type="EMBL" id="JACHJV010000001">
    <property type="protein sequence ID" value="MBB4922300.1"/>
    <property type="molecule type" value="Genomic_DNA"/>
</dbReference>
<dbReference type="InterPro" id="IPR013328">
    <property type="entry name" value="6PGD_dom2"/>
</dbReference>
<dbReference type="Gene3D" id="1.10.1040.10">
    <property type="entry name" value="N-(1-d-carboxylethyl)-l-norvaline Dehydrogenase, domain 2"/>
    <property type="match status" value="1"/>
</dbReference>
<accession>A0A7W7QYS4</accession>
<dbReference type="InterPro" id="IPR006108">
    <property type="entry name" value="3HC_DH_C"/>
</dbReference>
<organism evidence="3 4">
    <name type="scientific">Kitasatospora kifunensis</name>
    <name type="common">Streptomyces kifunensis</name>
    <dbReference type="NCBI Taxonomy" id="58351"/>
    <lineage>
        <taxon>Bacteria</taxon>
        <taxon>Bacillati</taxon>
        <taxon>Actinomycetota</taxon>
        <taxon>Actinomycetes</taxon>
        <taxon>Kitasatosporales</taxon>
        <taxon>Streptomycetaceae</taxon>
        <taxon>Kitasatospora</taxon>
    </lineage>
</organism>
<dbReference type="Pfam" id="PF00725">
    <property type="entry name" value="3HCDH"/>
    <property type="match status" value="1"/>
</dbReference>
<dbReference type="AlphaFoldDB" id="A0A7W7QYS4"/>
<dbReference type="GO" id="GO:0006631">
    <property type="term" value="P:fatty acid metabolic process"/>
    <property type="evidence" value="ECO:0007669"/>
    <property type="project" value="InterPro"/>
</dbReference>
<reference evidence="3 4" key="1">
    <citation type="submission" date="2020-08" db="EMBL/GenBank/DDBJ databases">
        <title>Sequencing the genomes of 1000 actinobacteria strains.</title>
        <authorList>
            <person name="Klenk H.-P."/>
        </authorList>
    </citation>
    <scope>NUCLEOTIDE SEQUENCE [LARGE SCALE GENOMIC DNA]</scope>
    <source>
        <strain evidence="3 4">DSM 41654</strain>
    </source>
</reference>
<sequence>MYAEYKEPLYAAPPLLSRMVDAGLLGRKSGRGFYDYSATA</sequence>
<comment type="pathway">
    <text evidence="1">Lipid metabolism; butanoate metabolism.</text>
</comment>